<accession>A0A223FMJ9</accession>
<feature type="domain" description="BTB" evidence="1">
    <location>
        <begin position="42"/>
        <end position="105"/>
    </location>
</feature>
<keyword evidence="3" id="KW-1185">Reference proteome</keyword>
<dbReference type="Gene3D" id="1.25.40.420">
    <property type="match status" value="1"/>
</dbReference>
<dbReference type="Pfam" id="PF07707">
    <property type="entry name" value="BACK"/>
    <property type="match status" value="1"/>
</dbReference>
<dbReference type="SUPFAM" id="SSF54695">
    <property type="entry name" value="POZ domain"/>
    <property type="match status" value="1"/>
</dbReference>
<evidence type="ECO:0000313" key="2">
    <source>
        <dbReference type="EMBL" id="AST09213.1"/>
    </source>
</evidence>
<proteinExistence type="predicted"/>
<dbReference type="Pfam" id="PF00651">
    <property type="entry name" value="BTB"/>
    <property type="match status" value="1"/>
</dbReference>
<dbReference type="CDD" id="cd18186">
    <property type="entry name" value="BTB_POZ_ZBTB_KLHL-like"/>
    <property type="match status" value="1"/>
</dbReference>
<dbReference type="PANTHER" id="PTHR45632">
    <property type="entry name" value="LD33804P"/>
    <property type="match status" value="1"/>
</dbReference>
<name>A0A223FMJ9_9POXV</name>
<dbReference type="InterPro" id="IPR011333">
    <property type="entry name" value="SKP1/BTB/POZ_sf"/>
</dbReference>
<dbReference type="PROSITE" id="PS50097">
    <property type="entry name" value="BTB"/>
    <property type="match status" value="1"/>
</dbReference>
<dbReference type="OrthoDB" id="23430at10239"/>
<gene>
    <name evidence="2" type="ORF">Murmansk-018</name>
</gene>
<reference evidence="2" key="1">
    <citation type="journal article" date="2017" name="Virus Genes">
        <title>Two novel poxviruses with unusual genome rearrangements: NY_014 and Murmansk.</title>
        <authorList>
            <person name="Smithson C."/>
            <person name="Meyer H."/>
            <person name="Gigante C.M."/>
            <person name="Gao J."/>
            <person name="Zhao H."/>
            <person name="Batra D."/>
            <person name="Damon I."/>
            <person name="Upton C."/>
            <person name="Li Y."/>
        </authorList>
    </citation>
    <scope>NUCLEOTIDE SEQUENCE [LARGE SCALE GENOMIC DNA]</scope>
    <source>
        <strain evidence="2">LEIV-11411</strain>
    </source>
</reference>
<dbReference type="EMBL" id="MF001304">
    <property type="protein sequence ID" value="AST09213.1"/>
    <property type="molecule type" value="Genomic_DNA"/>
</dbReference>
<dbReference type="InterPro" id="IPR011705">
    <property type="entry name" value="BACK"/>
</dbReference>
<evidence type="ECO:0000313" key="3">
    <source>
        <dbReference type="Proteomes" id="UP000217350"/>
    </source>
</evidence>
<sequence length="308" mass="36230">MNPYYFIDEEDCLDDIETEQCVCYRYSLCSDMASFQQNNTFCDVKLITKDDKVINAHKAVLAASSPYFMDLFKNDPKSEYKVEFSKPVMDNIIRFIYRGVIEVPEDDEVTELINSIDTIGNDSMGYCIAYCIKYVVTRYNALNIYDSVSKIFEEKADIYHVMDTVETSICSYLKYLYNDTKFKIISTKSMINILSNDTLNIDDENEAVTVLINRLTYFPEEYKYLIPLIRWFHVDKIVIEEFKKHPLIKNKIKQSHLKTYIHTQIDIDTDEDIEDTDDDTDSNTDTEKDKKFNIEALASKRVSHRRYY</sequence>
<dbReference type="Proteomes" id="UP000217350">
    <property type="component" value="Segment"/>
</dbReference>
<dbReference type="Gene3D" id="3.30.710.10">
    <property type="entry name" value="Potassium Channel Kv1.1, Chain A"/>
    <property type="match status" value="1"/>
</dbReference>
<dbReference type="SMART" id="SM00225">
    <property type="entry name" value="BTB"/>
    <property type="match status" value="1"/>
</dbReference>
<evidence type="ECO:0000259" key="1">
    <source>
        <dbReference type="PROSITE" id="PS50097"/>
    </source>
</evidence>
<dbReference type="InterPro" id="IPR000210">
    <property type="entry name" value="BTB/POZ_dom"/>
</dbReference>
<protein>
    <submittedName>
        <fullName evidence="2">BTB Kelch-domain containing protein</fullName>
    </submittedName>
</protein>
<organism evidence="2">
    <name type="scientific">Murmansk poxvirus</name>
    <dbReference type="NCBI Taxonomy" id="2025359"/>
    <lineage>
        <taxon>Viruses</taxon>
        <taxon>Varidnaviria</taxon>
        <taxon>Bamfordvirae</taxon>
        <taxon>Nucleocytoviricota</taxon>
        <taxon>Pokkesviricetes</taxon>
        <taxon>Chitovirales</taxon>
        <taxon>Poxviridae</taxon>
        <taxon>Chordopoxvirinae</taxon>
        <taxon>Centapoxvirus</taxon>
        <taxon>Centapoxvirus microtuspox</taxon>
        <taxon>Murmansk microtuspox virus</taxon>
    </lineage>
</organism>